<dbReference type="SUPFAM" id="SSF51126">
    <property type="entry name" value="Pectin lyase-like"/>
    <property type="match status" value="1"/>
</dbReference>
<evidence type="ECO:0000313" key="5">
    <source>
        <dbReference type="Proteomes" id="UP000276437"/>
    </source>
</evidence>
<accession>A0A348ALG3</accession>
<dbReference type="Pfam" id="PF13332">
    <property type="entry name" value="Fil_haemagg_2"/>
    <property type="match status" value="3"/>
</dbReference>
<dbReference type="Proteomes" id="UP000276437">
    <property type="component" value="Chromosome"/>
</dbReference>
<sequence>MLCLRTNNQTTTQRRQSLKKWLIWLTAILQLCQPTLAGASAIVDKSAPGSNRPYVEFTANGLPVVQITTPSAAGVSRNIFQQFDVFSQGLILNNSRDIVSTQLAGYIAGNPFLLKGSARIILSEVSGPQASHLNGYTEIAGQKAEFILANPNGIFVNGAGFINTSHATLTTGAPVFGGDGSLSAFRVSGGQISIDGAGLNGGDTDRVDLISRAVTANAGIWTNELNVVTGANEVKYNSLTAANITPDSNKPAVAIDVGALGGMYANKIYLVGTEQGVGVNSQGIISAITGDLTVTGEGKVTLAGNTTAGENIYISAQGGLDTQDLVYAAKSANLTTPAGLTNAGLIAAGEHTTLTAAAVDSTGTIGAGINSDGTIAPNGDINITTTGSTKAGGQNTAAGNLTIRAAAVDLSGANTYAGQNINLTARTGDIANTGGTIQAMGSLNAKANGTLSNDQNPVGTKGQLQADQITITAGSVSNMGGVISQTGTKTTLITAQGTINNSRGEIGTHGDKLTIEAAELNNTTGKIIHAGGQELTIRTSGDTINTSGQIGANGANLTIEAQNLINTKGSIVHAGAQNLTLKTAGDTLNTGGQIDTNGQLTLTAQNLDNSSGQINSQKDMDIRLGSGLINETGVIRGGSAVKIAAADTVHNRRGTIEAGQGLNIRARSLQNENGRVANLDSGLLTITVRQDINNQGGQIGSNGKAELTANTVNNQSGTLTAQNNLTIRVGAKLDSNEASTIAAGGDLTINSGGAINLAGSTTANQNITLTAQGDIHNQGTVYAGRDATLAAQGALTNTGTLAAQNNITINVGERLDSNEASTIAAGGALAINSGGVINLAGATTANQNITLAAQGDINNQGTVYAGQDAAIGAGGALTNTGAITAGGNTGITANTVSSSGTLGAGVTREGKLGGSGNLTVVAQDTLTATGQNLAAGNMLLQGTAINLTGAVNQAGGSAALRATTGDITHTGASLDVGDKLDISAAKTFNNDKNAGGTAGQIQAGQVTITAANIANRGGSILQIGSEEAAITAAHTLDNSGGKIAANGAAKIKVGELINQGGSIQTSGLDNNNLVLDARGSINNSLYNGQAGIISAGGSTTITADSLNNSQGQITAGQTLSATVTQDITNTQGLLAANQNAAVSAGRIHNTQGTIAAVQGQADVTAATGILDNTAGRVEAQKETRIFAIGLNNTEGVILGGSLDVNTNNQRTDNTRGSIAAAGPATIRSGIFINEAGLVQAAGDLILDTGGQTLANTNSGATGGIIGRGSVNLLTGSLTNQAGYIYGENTLTVKSADINNSQGGLLTSAGAMDITAASLNNQGGQIQAGQVTITAADIANRGGSILQTGSEEAAITAAHTLDNSGGKIAANGAAKIKVGELINQGGSIQTSGLDNNNLVLDARGSINNSLYNGQAGIISAGGSTTITADSLNNSQGQITAGQTLSATVTQDITNTQGLLAANQNVAVSAGRIHNTQGTIAAVQGQADVTATTGILDNTAGRVEAQKETRIFAIGLNNTEGVILGGSLDVNTNNQRTDNTRGSIAAAGPATIRSGIFINEAGLVQAAGDLILDTGGQTLANTNSGATGGIIGRGSVNLLTGSLTNQAGYIYGENTLTVKSADINNSQGGLLTSAGAMDITAASLNNQGGQIQALGNVGIQLGGTFRNAQSLVRAGQTLTIRAAAIDNTNTQETNQGIEGRSVNLTAAQIDNSQGAIRANETLTLTGSGQINNSQGLVSAGKTLTLQDANLDNKTLQINNSGGTLIAGQQLNINSAGLTGDGKIVSQGDLTIKLTQDYTHTGELEANGDLKLETAGAFTNKTALQAGNSLTVIAGSIDNTVDGQISGKNTAVAADTLTNRGLIDGGTTLIEAGTLNNLGTGRIYGDQLAIEANTLTNDVENGTAPAIAARNRLDIGAQTLVNREHALIYSDGDMAVGGSLAADKTATGQAAVVNNNSATIEARGNLSLFSHEINNTNEHFSTVIEKTQEQQMEEYQGSGSPNRYLAGTPGVYIYNDESDHLQTPAGGFESWLAYRYTRTTMESKVETSDPGQILSGGAMQIIADTVTNDKSKIIAGGTISGSIGALNNIGFEGQRITTDSGTVTSYWRNHRRGRDDTGSSSTGYNPPDVIQNITLAEGEYQENAAPSLDSAKPGDRSSGSVQQTAAGANPAGVATNGGAAVTAGVTAVAAGATAGTAVVTPGGAAVLPGVQVTTPTGKIIRTGGVNIQLANNSLFTINKNPNNNFLFGVDPQFANNQQWLSSEYLLNNLSFQRGDPPPRLGDGFYEQKMIQQQVTQLTGRRFLKDFTNDQDQYQALLNNALAYAQDHQLTVGTPLTEDQMAELTSDLVWLVEKDVILPDGQTTRALVPQLYVCALKEGDLAASGALLSGYDVKLNLSGDLTNSGGIAGNNLVALTAENIRNLGGSIRGNNLDLQARTDLDNIGGRLEAVSSLTAQAGRDLNLVTTTTAAANDNGSRTVIDRIAGLYVTGSNGLLLASAQRNVNLTAAEINNSGTDSQTTLAAGQDLNLGTVGQSGSNRLVWDGNNRRSDSFSSETGTTIQTQGSTELQAGNDLNARAAYLDSQGPLTLTAGRDVNLTAGQSSDNVEENHQHKGTSGFFSSTTYTTHDQVQETLSQGTTLSADSISVQTGRDINISGSNVAATHDVTLQAGNDITLTAAQQTSQEEHMRQQKTSGLFSSGGLGFTIGSKSEKTTLDQQTMEQAGSTIGSIDGNVNLIAGNQVNSAGTTIISGQDTNISGKNVTIDNTVNTYDSQYKYEFKQSGLSVSLGGGVIDAATGAYNDIQRSGQVQDDRLKTLYEYKAVKDLEKLKDFKGNLTKGVGVNVSIGSTTITSEQNTHVESVNPSNISAGGNVNITATDGNVNLKGTKITATEVTLDAENDINLDAAQNQQQIDGKTSSSSWSLGGTIGVGYSGSFGSSSGKKNGNAVTNTGSVIDASGTVTLKSGNDTNITGSQVIGEKVKADIGGNLNIASLQDSDDYAANNQSIGFGFGTGKISGTTGSFNTGKTNSNYDSVTGQAGIFAGAEGFDIYVEKNTDLKGAVISSEATPDKNKLSTDTLTFSNLENRAKYLSSSIGVNYNSKLTPGMKLGDLGLTPNIGVTVSGNADSTTKSAISPGTIEVRSNPNADLSNLSRDPSGALNALGKIFDKKTVQEKQELANLFVQEASTAIGDLADAQLKKAINDAAKYKDTNPAAYNEALQQIALWKEGGTNKVLLDTLMGGIIASIGGGNIGAGALSGGLNGLLQGELSKITDPAARQWASLILGAAASKIVGGDAFTGGSIASGDTKYNSLDHSEQIQFAADLTLAFVGKGKTTEEVKNNVKDVIQKWINIDAETNPNLKDTDPPTISLLKAAADVLGLGDTWKFDSNESLTNNLNAFKQALDFQKKIIFEFKVGDYGIRIIDDRDDQQKKAYALTEEWARGLISMGFFVGSGGKAKDIVIGAARAEEVATGAKVFWSGGDAAKNIAASWAKAGGATTLEMTPEGIALAEKTKEMPWSQAKPLWEELSRDFAKSASGEVHVFQKAEGVSLQSIWGTVEYKELMANPNVTKFTFHVLMGDGSIRAFTIAK</sequence>
<dbReference type="Pfam" id="PF05860">
    <property type="entry name" value="TPS"/>
    <property type="match status" value="1"/>
</dbReference>
<evidence type="ECO:0000256" key="1">
    <source>
        <dbReference type="SAM" id="MobiDB-lite"/>
    </source>
</evidence>
<dbReference type="SMART" id="SM00912">
    <property type="entry name" value="Haemagg_act"/>
    <property type="match status" value="1"/>
</dbReference>
<evidence type="ECO:0000259" key="3">
    <source>
        <dbReference type="SMART" id="SM00912"/>
    </source>
</evidence>
<evidence type="ECO:0000313" key="4">
    <source>
        <dbReference type="EMBL" id="BBB91911.1"/>
    </source>
</evidence>
<organism evidence="4 5">
    <name type="scientific">Methylomusa anaerophila</name>
    <dbReference type="NCBI Taxonomy" id="1930071"/>
    <lineage>
        <taxon>Bacteria</taxon>
        <taxon>Bacillati</taxon>
        <taxon>Bacillota</taxon>
        <taxon>Negativicutes</taxon>
        <taxon>Selenomonadales</taxon>
        <taxon>Sporomusaceae</taxon>
        <taxon>Methylomusa</taxon>
    </lineage>
</organism>
<dbReference type="Pfam" id="PF05594">
    <property type="entry name" value="Fil_haemagg"/>
    <property type="match status" value="17"/>
</dbReference>
<dbReference type="NCBIfam" id="TIGR01901">
    <property type="entry name" value="adhes_NPXG"/>
    <property type="match status" value="1"/>
</dbReference>
<dbReference type="InterPro" id="IPR008619">
    <property type="entry name" value="Filamentous_hemagglutn_rpt"/>
</dbReference>
<dbReference type="InterPro" id="IPR008638">
    <property type="entry name" value="FhaB/CdiA-like_TPS"/>
</dbReference>
<dbReference type="InterPro" id="IPR011050">
    <property type="entry name" value="Pectin_lyase_fold/virulence"/>
</dbReference>
<feature type="domain" description="Filamentous haemagglutinin FhaB/tRNA nuclease CdiA-like TPS" evidence="3">
    <location>
        <begin position="59"/>
        <end position="179"/>
    </location>
</feature>
<feature type="region of interest" description="Disordered" evidence="1">
    <location>
        <begin position="2141"/>
        <end position="2167"/>
    </location>
</feature>
<feature type="region of interest" description="Disordered" evidence="1">
    <location>
        <begin position="2105"/>
        <end position="2124"/>
    </location>
</feature>
<dbReference type="InterPro" id="IPR010069">
    <property type="entry name" value="CdiA_FHA1_rpt"/>
</dbReference>
<proteinExistence type="predicted"/>
<dbReference type="NCBIfam" id="TIGR01731">
    <property type="entry name" value="fil_hemag_20aa"/>
    <property type="match status" value="37"/>
</dbReference>
<dbReference type="Gene3D" id="2.160.20.10">
    <property type="entry name" value="Single-stranded right-handed beta-helix, Pectin lyase-like"/>
    <property type="match status" value="1"/>
</dbReference>
<feature type="chain" id="PRO_5038464253" evidence="2">
    <location>
        <begin position="38"/>
        <end position="3587"/>
    </location>
</feature>
<dbReference type="EMBL" id="AP018449">
    <property type="protein sequence ID" value="BBB91911.1"/>
    <property type="molecule type" value="Genomic_DNA"/>
</dbReference>
<protein>
    <submittedName>
        <fullName evidence="4">Hemolysin</fullName>
    </submittedName>
</protein>
<gene>
    <name evidence="4" type="primary">shlA_3</name>
    <name evidence="4" type="ORF">MAMMFC1_02596</name>
</gene>
<name>A0A348ALG3_9FIRM</name>
<feature type="compositionally biased region" description="Polar residues" evidence="1">
    <location>
        <begin position="2547"/>
        <end position="2561"/>
    </location>
</feature>
<dbReference type="RefSeq" id="WP_126308872.1">
    <property type="nucleotide sequence ID" value="NZ_AP018449.1"/>
</dbReference>
<dbReference type="KEGG" id="mana:MAMMFC1_02596"/>
<dbReference type="SUPFAM" id="SSF52309">
    <property type="entry name" value="N-(deoxy)ribosyltransferase-like"/>
    <property type="match status" value="1"/>
</dbReference>
<feature type="region of interest" description="Disordered" evidence="1">
    <location>
        <begin position="2534"/>
        <end position="2561"/>
    </location>
</feature>
<keyword evidence="2" id="KW-0732">Signal</keyword>
<dbReference type="GO" id="GO:0003824">
    <property type="term" value="F:catalytic activity"/>
    <property type="evidence" value="ECO:0007669"/>
    <property type="project" value="UniProtKB-ARBA"/>
</dbReference>
<reference evidence="4 5" key="1">
    <citation type="journal article" date="2018" name="Int. J. Syst. Evol. Microbiol.">
        <title>Methylomusa anaerophila gen. nov., sp. nov., an anaerobic methanol-utilizing bacterium isolated from a microbial fuel cell.</title>
        <authorList>
            <person name="Amano N."/>
            <person name="Yamamuro A."/>
            <person name="Miyahara M."/>
            <person name="Kouzuma A."/>
            <person name="Abe T."/>
            <person name="Watanabe K."/>
        </authorList>
    </citation>
    <scope>NUCLEOTIDE SEQUENCE [LARGE SCALE GENOMIC DNA]</scope>
    <source>
        <strain evidence="4 5">MMFC1</strain>
    </source>
</reference>
<keyword evidence="5" id="KW-1185">Reference proteome</keyword>
<feature type="signal peptide" evidence="2">
    <location>
        <begin position="1"/>
        <end position="37"/>
    </location>
</feature>
<dbReference type="InterPro" id="IPR025157">
    <property type="entry name" value="Hemagglutinin_rpt"/>
</dbReference>
<dbReference type="InterPro" id="IPR012334">
    <property type="entry name" value="Pectin_lyas_fold"/>
</dbReference>
<evidence type="ECO:0000256" key="2">
    <source>
        <dbReference type="SAM" id="SignalP"/>
    </source>
</evidence>
<dbReference type="OrthoDB" id="1672057at2"/>